<reference evidence="1 2" key="1">
    <citation type="submission" date="2023-12" db="EMBL/GenBank/DDBJ databases">
        <title>the genome sequence of Hyalangium sp. s54d21.</title>
        <authorList>
            <person name="Zhang X."/>
        </authorList>
    </citation>
    <scope>NUCLEOTIDE SEQUENCE [LARGE SCALE GENOMIC DNA]</scope>
    <source>
        <strain evidence="2">s54d21</strain>
    </source>
</reference>
<protein>
    <submittedName>
        <fullName evidence="1">Uncharacterized protein</fullName>
    </submittedName>
</protein>
<proteinExistence type="predicted"/>
<comment type="caution">
    <text evidence="1">The sequence shown here is derived from an EMBL/GenBank/DDBJ whole genome shotgun (WGS) entry which is preliminary data.</text>
</comment>
<organism evidence="1 2">
    <name type="scientific">Hyalangium rubrum</name>
    <dbReference type="NCBI Taxonomy" id="3103134"/>
    <lineage>
        <taxon>Bacteria</taxon>
        <taxon>Pseudomonadati</taxon>
        <taxon>Myxococcota</taxon>
        <taxon>Myxococcia</taxon>
        <taxon>Myxococcales</taxon>
        <taxon>Cystobacterineae</taxon>
        <taxon>Archangiaceae</taxon>
        <taxon>Hyalangium</taxon>
    </lineage>
</organism>
<dbReference type="EMBL" id="JAXIVS010000003">
    <property type="protein sequence ID" value="MDY7226716.1"/>
    <property type="molecule type" value="Genomic_DNA"/>
</dbReference>
<evidence type="ECO:0000313" key="1">
    <source>
        <dbReference type="EMBL" id="MDY7226716.1"/>
    </source>
</evidence>
<accession>A0ABU5GZU3</accession>
<gene>
    <name evidence="1" type="ORF">SYV04_09970</name>
</gene>
<evidence type="ECO:0000313" key="2">
    <source>
        <dbReference type="Proteomes" id="UP001291309"/>
    </source>
</evidence>
<dbReference type="Proteomes" id="UP001291309">
    <property type="component" value="Unassembled WGS sequence"/>
</dbReference>
<keyword evidence="2" id="KW-1185">Reference proteome</keyword>
<dbReference type="RefSeq" id="WP_321545443.1">
    <property type="nucleotide sequence ID" value="NZ_JAXIVS010000003.1"/>
</dbReference>
<sequence>MEGALTEEEQKLVNRYKAWCRSAHQIEGDCLGGALVAGKYLDLQGRYMWAMALSKSPVLEEFEKALGEMVSMPGTELNQLVTLGKPR</sequence>
<name>A0ABU5GZU3_9BACT</name>